<dbReference type="GO" id="GO:0005739">
    <property type="term" value="C:mitochondrion"/>
    <property type="evidence" value="ECO:0007669"/>
    <property type="project" value="UniProtKB-SubCell"/>
</dbReference>
<proteinExistence type="predicted"/>
<dbReference type="Proteomes" id="UP000317650">
    <property type="component" value="Unassembled WGS sequence"/>
</dbReference>
<evidence type="ECO:0000313" key="4">
    <source>
        <dbReference type="EMBL" id="THU42239.1"/>
    </source>
</evidence>
<gene>
    <name evidence="4" type="ORF">C4D60_Mb00t18530</name>
</gene>
<reference evidence="4 5" key="1">
    <citation type="journal article" date="2019" name="Nat. Plants">
        <title>Genome sequencing of Musa balbisiana reveals subgenome evolution and function divergence in polyploid bananas.</title>
        <authorList>
            <person name="Yao X."/>
        </authorList>
    </citation>
    <scope>NUCLEOTIDE SEQUENCE [LARGE SCALE GENOMIC DNA]</scope>
    <source>
        <strain evidence="5">cv. DH-PKW</strain>
        <tissue evidence="4">Leaves</tissue>
    </source>
</reference>
<feature type="compositionally biased region" description="Polar residues" evidence="2">
    <location>
        <begin position="130"/>
        <end position="146"/>
    </location>
</feature>
<dbReference type="AlphaFoldDB" id="A0A4S8I3X4"/>
<dbReference type="SUPFAM" id="SSF47917">
    <property type="entry name" value="C-terminal domain of alpha and beta subunits of F1 ATP synthase"/>
    <property type="match status" value="1"/>
</dbReference>
<protein>
    <recommendedName>
        <fullName evidence="3">ATP synthase alpha subunit C-terminal domain-containing protein</fullName>
    </recommendedName>
</protein>
<dbReference type="InterPro" id="IPR038376">
    <property type="entry name" value="ATP_synth_asu_C_sf"/>
</dbReference>
<feature type="region of interest" description="Disordered" evidence="2">
    <location>
        <begin position="129"/>
        <end position="156"/>
    </location>
</feature>
<evidence type="ECO:0000256" key="1">
    <source>
        <dbReference type="ARBA" id="ARBA00004173"/>
    </source>
</evidence>
<dbReference type="Gene3D" id="1.20.150.20">
    <property type="entry name" value="ATP synthase alpha/beta chain, C-terminal domain"/>
    <property type="match status" value="1"/>
</dbReference>
<dbReference type="GO" id="GO:0046933">
    <property type="term" value="F:proton-transporting ATP synthase activity, rotational mechanism"/>
    <property type="evidence" value="ECO:0007669"/>
    <property type="project" value="InterPro"/>
</dbReference>
<accession>A0A4S8I3X4</accession>
<evidence type="ECO:0000259" key="3">
    <source>
        <dbReference type="Pfam" id="PF00306"/>
    </source>
</evidence>
<dbReference type="GO" id="GO:0045259">
    <property type="term" value="C:proton-transporting ATP synthase complex"/>
    <property type="evidence" value="ECO:0007669"/>
    <property type="project" value="InterPro"/>
</dbReference>
<dbReference type="InterPro" id="IPR000793">
    <property type="entry name" value="ATP_synth_asu_C"/>
</dbReference>
<evidence type="ECO:0000313" key="5">
    <source>
        <dbReference type="Proteomes" id="UP000317650"/>
    </source>
</evidence>
<feature type="domain" description="ATP synthase alpha subunit C-terminal" evidence="3">
    <location>
        <begin position="88"/>
        <end position="134"/>
    </location>
</feature>
<sequence>MYRGQHTLIIMLSRPNRHSLSPKVSSIKKTSRSKYDPLTIVETQYGDVQRIFLLIWDQNSLSRLFTDGIEPAINGSDPQLKLKPETRSRQIKLELAQFTELEAFAQFASDLAKATQNQLARGQRLRELLNNPNRPSRSGRTDSYSYTDAKHGYLIR</sequence>
<comment type="subcellular location">
    <subcellularLocation>
        <location evidence="1">Mitochondrion</location>
    </subcellularLocation>
</comment>
<dbReference type="Pfam" id="PF00306">
    <property type="entry name" value="ATP-synt_ab_C"/>
    <property type="match status" value="1"/>
</dbReference>
<organism evidence="4 5">
    <name type="scientific">Musa balbisiana</name>
    <name type="common">Banana</name>
    <dbReference type="NCBI Taxonomy" id="52838"/>
    <lineage>
        <taxon>Eukaryota</taxon>
        <taxon>Viridiplantae</taxon>
        <taxon>Streptophyta</taxon>
        <taxon>Embryophyta</taxon>
        <taxon>Tracheophyta</taxon>
        <taxon>Spermatophyta</taxon>
        <taxon>Magnoliopsida</taxon>
        <taxon>Liliopsida</taxon>
        <taxon>Zingiberales</taxon>
        <taxon>Musaceae</taxon>
        <taxon>Musa</taxon>
    </lineage>
</organism>
<dbReference type="PANTHER" id="PTHR48082">
    <property type="entry name" value="ATP SYNTHASE SUBUNIT ALPHA, MITOCHONDRIAL"/>
    <property type="match status" value="1"/>
</dbReference>
<comment type="caution">
    <text evidence="4">The sequence shown here is derived from an EMBL/GenBank/DDBJ whole genome shotgun (WGS) entry which is preliminary data.</text>
</comment>
<dbReference type="PANTHER" id="PTHR48082:SF2">
    <property type="entry name" value="ATP SYNTHASE SUBUNIT ALPHA, MITOCHONDRIAL"/>
    <property type="match status" value="1"/>
</dbReference>
<name>A0A4S8I3X4_MUSBA</name>
<dbReference type="InterPro" id="IPR005294">
    <property type="entry name" value="ATP_synth_F1_asu"/>
</dbReference>
<dbReference type="GO" id="GO:0005524">
    <property type="term" value="F:ATP binding"/>
    <property type="evidence" value="ECO:0007669"/>
    <property type="project" value="TreeGrafter"/>
</dbReference>
<dbReference type="STRING" id="52838.A0A4S8I3X4"/>
<keyword evidence="5" id="KW-1185">Reference proteome</keyword>
<dbReference type="EMBL" id="PYDT01002102">
    <property type="protein sequence ID" value="THU42239.1"/>
    <property type="molecule type" value="Genomic_DNA"/>
</dbReference>
<dbReference type="GO" id="GO:0043531">
    <property type="term" value="F:ADP binding"/>
    <property type="evidence" value="ECO:0007669"/>
    <property type="project" value="TreeGrafter"/>
</dbReference>
<evidence type="ECO:0000256" key="2">
    <source>
        <dbReference type="SAM" id="MobiDB-lite"/>
    </source>
</evidence>